<evidence type="ECO:0000313" key="3">
    <source>
        <dbReference type="Proteomes" id="UP000247416"/>
    </source>
</evidence>
<dbReference type="EMBL" id="QJTJ01000026">
    <property type="protein sequence ID" value="PYF04007.1"/>
    <property type="molecule type" value="Genomic_DNA"/>
</dbReference>
<sequence>MKKVAPKEGELARKRIKVRVKVEVARKVKKVASKEEELARKQTKVARKSGSSK</sequence>
<dbReference type="RefSeq" id="WP_181418087.1">
    <property type="nucleotide sequence ID" value="NZ_CP085009.1"/>
</dbReference>
<gene>
    <name evidence="2" type="ORF">BJ095_12637</name>
</gene>
<dbReference type="Proteomes" id="UP000247416">
    <property type="component" value="Unassembled WGS sequence"/>
</dbReference>
<dbReference type="AlphaFoldDB" id="A0A318TJH7"/>
<name>A0A318TJH7_9BACL</name>
<protein>
    <submittedName>
        <fullName evidence="2">Uncharacterized protein</fullName>
    </submittedName>
</protein>
<evidence type="ECO:0000313" key="2">
    <source>
        <dbReference type="EMBL" id="PYF04007.1"/>
    </source>
</evidence>
<accession>A0A318TJH7</accession>
<feature type="region of interest" description="Disordered" evidence="1">
    <location>
        <begin position="33"/>
        <end position="53"/>
    </location>
</feature>
<keyword evidence="3" id="KW-1185">Reference proteome</keyword>
<evidence type="ECO:0000256" key="1">
    <source>
        <dbReference type="SAM" id="MobiDB-lite"/>
    </source>
</evidence>
<reference evidence="2 3" key="1">
    <citation type="submission" date="2018-06" db="EMBL/GenBank/DDBJ databases">
        <title>Genomic Encyclopedia of Archaeal and Bacterial Type Strains, Phase II (KMG-II): from individual species to whole genera.</title>
        <authorList>
            <person name="Goeker M."/>
        </authorList>
    </citation>
    <scope>NUCLEOTIDE SEQUENCE [LARGE SCALE GENOMIC DNA]</scope>
    <source>
        <strain evidence="2 3">KACC 16626</strain>
    </source>
</reference>
<proteinExistence type="predicted"/>
<comment type="caution">
    <text evidence="2">The sequence shown here is derived from an EMBL/GenBank/DDBJ whole genome shotgun (WGS) entry which is preliminary data.</text>
</comment>
<organism evidence="2 3">
    <name type="scientific">Ureibacillus chungkukjangi</name>
    <dbReference type="NCBI Taxonomy" id="1202712"/>
    <lineage>
        <taxon>Bacteria</taxon>
        <taxon>Bacillati</taxon>
        <taxon>Bacillota</taxon>
        <taxon>Bacilli</taxon>
        <taxon>Bacillales</taxon>
        <taxon>Caryophanaceae</taxon>
        <taxon>Ureibacillus</taxon>
    </lineage>
</organism>